<dbReference type="GO" id="GO:0051536">
    <property type="term" value="F:iron-sulfur cluster binding"/>
    <property type="evidence" value="ECO:0007669"/>
    <property type="project" value="UniProtKB-KW"/>
</dbReference>
<keyword evidence="2" id="KW-0479">Metal-binding</keyword>
<dbReference type="PANTHER" id="PTHR11228">
    <property type="entry name" value="RADICAL SAM DOMAIN PROTEIN"/>
    <property type="match status" value="1"/>
</dbReference>
<dbReference type="PANTHER" id="PTHR11228:SF7">
    <property type="entry name" value="PQQA PEPTIDE CYCLASE"/>
    <property type="match status" value="1"/>
</dbReference>
<dbReference type="AlphaFoldDB" id="A0A419DB25"/>
<dbReference type="CDD" id="cd01335">
    <property type="entry name" value="Radical_SAM"/>
    <property type="match status" value="1"/>
</dbReference>
<proteinExistence type="predicted"/>
<gene>
    <name evidence="7" type="ORF">C4544_05445</name>
</gene>
<protein>
    <submittedName>
        <fullName evidence="7">Uncharacterized protein</fullName>
    </submittedName>
</protein>
<evidence type="ECO:0000256" key="1">
    <source>
        <dbReference type="ARBA" id="ARBA00022691"/>
    </source>
</evidence>
<dbReference type="InterPro" id="IPR058240">
    <property type="entry name" value="rSAM_sf"/>
</dbReference>
<keyword evidence="3" id="KW-0408">Iron</keyword>
<reference evidence="7 8" key="1">
    <citation type="journal article" date="2017" name="ISME J.">
        <title>Energy and carbon metabolisms in a deep terrestrial subsurface fluid microbial community.</title>
        <authorList>
            <person name="Momper L."/>
            <person name="Jungbluth S.P."/>
            <person name="Lee M.D."/>
            <person name="Amend J.P."/>
        </authorList>
    </citation>
    <scope>NUCLEOTIDE SEQUENCE [LARGE SCALE GENOMIC DNA]</scope>
    <source>
        <strain evidence="7">SURF_29</strain>
    </source>
</reference>
<dbReference type="SFLD" id="SFLDS00029">
    <property type="entry name" value="Radical_SAM"/>
    <property type="match status" value="1"/>
</dbReference>
<evidence type="ECO:0000313" key="7">
    <source>
        <dbReference type="EMBL" id="RJO60278.1"/>
    </source>
</evidence>
<dbReference type="InterPro" id="IPR023885">
    <property type="entry name" value="4Fe4S-binding_SPASM_dom"/>
</dbReference>
<dbReference type="InterPro" id="IPR007197">
    <property type="entry name" value="rSAM"/>
</dbReference>
<accession>A0A419DB25</accession>
<comment type="caution">
    <text evidence="7">The sequence shown here is derived from an EMBL/GenBank/DDBJ whole genome shotgun (WGS) entry which is preliminary data.</text>
</comment>
<evidence type="ECO:0000256" key="3">
    <source>
        <dbReference type="ARBA" id="ARBA00023004"/>
    </source>
</evidence>
<keyword evidence="4" id="KW-0411">Iron-sulfur</keyword>
<evidence type="ECO:0000256" key="4">
    <source>
        <dbReference type="ARBA" id="ARBA00023014"/>
    </source>
</evidence>
<dbReference type="CDD" id="cd21109">
    <property type="entry name" value="SPASM"/>
    <property type="match status" value="1"/>
</dbReference>
<dbReference type="Pfam" id="PF13186">
    <property type="entry name" value="SPASM"/>
    <property type="match status" value="1"/>
</dbReference>
<dbReference type="InterPro" id="IPR050377">
    <property type="entry name" value="Radical_SAM_PqqE_MftC-like"/>
</dbReference>
<dbReference type="GO" id="GO:0003824">
    <property type="term" value="F:catalytic activity"/>
    <property type="evidence" value="ECO:0007669"/>
    <property type="project" value="InterPro"/>
</dbReference>
<evidence type="ECO:0000259" key="5">
    <source>
        <dbReference type="Pfam" id="PF04055"/>
    </source>
</evidence>
<feature type="domain" description="4Fe4S-binding SPASM" evidence="6">
    <location>
        <begin position="272"/>
        <end position="334"/>
    </location>
</feature>
<dbReference type="Gene3D" id="3.20.20.70">
    <property type="entry name" value="Aldolase class I"/>
    <property type="match status" value="1"/>
</dbReference>
<sequence>MKKLLNGDYPYDGAIKWNINSIPDSIKEAKKTKTLPDFDLERVEIHPTSLCQYKCPFCYGINFKNKERVDLPLDLIEKNILKNIREDKKLSKYNPIIILAGLYSEPLVHMDSIELIKLIGMYKFRFSLYTNGVLMNEKVMEALCETTKKTKNKQPNYVSFNITASILHKQYDSLVAKLKKLIKIKNEKKAPLQINIPILIDGDSLSKADLNKIQKKMLDIGVDKIRYSVPQTPLSSQGSIDIKNVGPIKELGKRGKNKVYVRSKSGKQFDKCFVMANTVSIDNQGNVYPCSQTSSGIFSKLSYGSIKDKKLSSIWNSKEHKILFYTFDEIPIYCRCNPADNQFNTICSSFD</sequence>
<keyword evidence="1" id="KW-0949">S-adenosyl-L-methionine</keyword>
<organism evidence="7 8">
    <name type="scientific">candidate division WS5 bacterium</name>
    <dbReference type="NCBI Taxonomy" id="2093353"/>
    <lineage>
        <taxon>Bacteria</taxon>
        <taxon>candidate division WS5</taxon>
    </lineage>
</organism>
<evidence type="ECO:0000256" key="2">
    <source>
        <dbReference type="ARBA" id="ARBA00022723"/>
    </source>
</evidence>
<dbReference type="InterPro" id="IPR013785">
    <property type="entry name" value="Aldolase_TIM"/>
</dbReference>
<dbReference type="Pfam" id="PF04055">
    <property type="entry name" value="Radical_SAM"/>
    <property type="match status" value="1"/>
</dbReference>
<evidence type="ECO:0000259" key="6">
    <source>
        <dbReference type="Pfam" id="PF13186"/>
    </source>
</evidence>
<dbReference type="EMBL" id="QZJW01000049">
    <property type="protein sequence ID" value="RJO60278.1"/>
    <property type="molecule type" value="Genomic_DNA"/>
</dbReference>
<feature type="domain" description="Radical SAM core" evidence="5">
    <location>
        <begin position="47"/>
        <end position="147"/>
    </location>
</feature>
<dbReference type="GO" id="GO:0046872">
    <property type="term" value="F:metal ion binding"/>
    <property type="evidence" value="ECO:0007669"/>
    <property type="project" value="UniProtKB-KW"/>
</dbReference>
<dbReference type="SUPFAM" id="SSF102114">
    <property type="entry name" value="Radical SAM enzymes"/>
    <property type="match status" value="1"/>
</dbReference>
<dbReference type="Proteomes" id="UP000285655">
    <property type="component" value="Unassembled WGS sequence"/>
</dbReference>
<evidence type="ECO:0000313" key="8">
    <source>
        <dbReference type="Proteomes" id="UP000285655"/>
    </source>
</evidence>
<name>A0A419DB25_9BACT</name>